<evidence type="ECO:0000259" key="1">
    <source>
        <dbReference type="Pfam" id="PF05193"/>
    </source>
</evidence>
<gene>
    <name evidence="2" type="ORF">MNB_SUP05-9-650</name>
</gene>
<proteinExistence type="predicted"/>
<dbReference type="InterPro" id="IPR007863">
    <property type="entry name" value="Peptidase_M16_C"/>
</dbReference>
<dbReference type="InterPro" id="IPR011249">
    <property type="entry name" value="Metalloenz_LuxS/M16"/>
</dbReference>
<reference evidence="2" key="1">
    <citation type="submission" date="2016-10" db="EMBL/GenBank/DDBJ databases">
        <authorList>
            <person name="de Groot N.N."/>
        </authorList>
    </citation>
    <scope>NUCLEOTIDE SEQUENCE</scope>
</reference>
<dbReference type="EMBL" id="FPHX01000095">
    <property type="protein sequence ID" value="SFV84512.1"/>
    <property type="molecule type" value="Genomic_DNA"/>
</dbReference>
<accession>A0A1W1DT29</accession>
<evidence type="ECO:0000313" key="2">
    <source>
        <dbReference type="EMBL" id="SFV84512.1"/>
    </source>
</evidence>
<dbReference type="SUPFAM" id="SSF63411">
    <property type="entry name" value="LuxS/MPP-like metallohydrolase"/>
    <property type="match status" value="1"/>
</dbReference>
<dbReference type="GO" id="GO:0046872">
    <property type="term" value="F:metal ion binding"/>
    <property type="evidence" value="ECO:0007669"/>
    <property type="project" value="InterPro"/>
</dbReference>
<protein>
    <submittedName>
        <fullName evidence="2">FIG015547: peptidase, M16 family</fullName>
    </submittedName>
</protein>
<dbReference type="Gene3D" id="3.30.830.10">
    <property type="entry name" value="Metalloenzyme, LuxS/M16 peptidase-like"/>
    <property type="match status" value="1"/>
</dbReference>
<dbReference type="AlphaFoldDB" id="A0A1W1DT29"/>
<sequence length="223" mass="24635">MNPVKVVALAKQYFGDYAFNPNIKPSNRTATTLRGNSKVLKLKAELPFYVLSFPAPSLKTATDKGTPYKLEMLAYVLDNGLSKSLIRNQQIASSIGVGYRLYDKYDTLFTLSFIPASGVSNDTVLKAIKTQVAELINNPDFIQGELSRTKAQLEADFIFEQDQISTQSYYLGMLSTVGLGIDKMFTYVDNMNSISATDVSAIAKHYLNFDDANSVELIPQGVK</sequence>
<name>A0A1W1DT29_9ZZZZ</name>
<organism evidence="2">
    <name type="scientific">hydrothermal vent metagenome</name>
    <dbReference type="NCBI Taxonomy" id="652676"/>
    <lineage>
        <taxon>unclassified sequences</taxon>
        <taxon>metagenomes</taxon>
        <taxon>ecological metagenomes</taxon>
    </lineage>
</organism>
<feature type="domain" description="Peptidase M16 C-terminal" evidence="1">
    <location>
        <begin position="2"/>
        <end position="153"/>
    </location>
</feature>
<dbReference type="Pfam" id="PF05193">
    <property type="entry name" value="Peptidase_M16_C"/>
    <property type="match status" value="1"/>
</dbReference>